<dbReference type="OrthoDB" id="27934at2759"/>
<protein>
    <recommendedName>
        <fullName evidence="4">Sel1 repeat family protein</fullName>
    </recommendedName>
</protein>
<reference evidence="2" key="1">
    <citation type="submission" date="2016-10" db="EMBL/GenBank/DDBJ databases">
        <authorList>
            <person name="Benchimol M."/>
            <person name="Almeida L.G."/>
            <person name="Vasconcelos A.T."/>
            <person name="Perreira-Neves A."/>
            <person name="Rosa I.A."/>
            <person name="Tasca T."/>
            <person name="Bogo M.R."/>
            <person name="de Souza W."/>
        </authorList>
    </citation>
    <scope>NUCLEOTIDE SEQUENCE [LARGE SCALE GENOMIC DNA]</scope>
    <source>
        <strain evidence="2">K</strain>
    </source>
</reference>
<dbReference type="RefSeq" id="XP_068361581.1">
    <property type="nucleotide sequence ID" value="XM_068502923.1"/>
</dbReference>
<comment type="caution">
    <text evidence="2">The sequence shown here is derived from an EMBL/GenBank/DDBJ whole genome shotgun (WGS) entry which is preliminary data.</text>
</comment>
<comment type="similarity">
    <text evidence="1">Belongs to the sel-1 family.</text>
</comment>
<organism evidence="2 3">
    <name type="scientific">Tritrichomonas foetus</name>
    <dbReference type="NCBI Taxonomy" id="1144522"/>
    <lineage>
        <taxon>Eukaryota</taxon>
        <taxon>Metamonada</taxon>
        <taxon>Parabasalia</taxon>
        <taxon>Tritrichomonadida</taxon>
        <taxon>Tritrichomonadidae</taxon>
        <taxon>Tritrichomonas</taxon>
    </lineage>
</organism>
<sequence length="1109" mass="126445">MTEYGLYLKSQKKYKEAFEYIKKAAEAKEPRALYFYALACKDSPEFPTLLNRAMNNGSVEARLYYAREIESKDLGHALSIYKDLADDGNTIAQNEFGIHLMRFNRNNDAMMYFQKAIDGGSIKARFNMATIQLRLDPSSEDGIENLKIAADHGIAQAQYNYALFLERNEPENTHEIKKYYKKCSDQHLPNGMCNYASILFKEGKKSEAKKLFYEAARNGHAVAQYRYAKILEGENKIDEAMYYMELSSKKYPKAAYEYGLHLNSMGSREKSSMYLKEAADWGITGSQVIYGQITSDPEESVKYFKMAADKENPDGIYLLGKSLNDTKLIEKAAKMKHPQAMYDLALIRKDHTLMEKAAQEGNPDAIIYIGNELEQENIEKAIQFYRNLPFVPESMYRLSVITNDNELLHKAASMENKNALFYLYNQTEDQKYLKAAAENGHHRAMYLYSQTLPAEQDEYRRQFLVEASKTEPDALFLLGVEDEDDNKIKQSAEQGSLLAIKRKDPDNDRENCKRAADGGLPQAMIDYGLMLEEGYAGIKKYPEALLYYKKAGDSGEIIGKFRYAKLLEKTDKGTAHKLMKELADVENLPEAMYEYGLMMDDNHYMKRAARHSNIPAMIYLGRNMEDNADAIYYLKMAVENGSKVAKKILSSRQKKVTDEKVEIEEKKNELAKLAENGDEDAKIELILLQIQTGDKINGLKELKDLISSGNDLARYETAKLYEEGKYVDKNISKALELYQYSYENCKNYQSLYHYGILIRKDDQQQSDACILKSAKHGNPQANYFLGKINEKNNELEKAKTRFQKAATKGNIKAYFRYANICDALGEYNEAVKYYQLGVDENIPKCMYVLAQLYEKGLGVEQNYEHAILLYSQAASKGLLEAKVNYALLVEKGTSTARNTHLALRIYKDLALKNIPIAMYHYGRCCHHGIGMKPDFEKAKKHYELAISNYCFDAYEDYADLMFINYNDAKTGKDLYEKALQQNEKSSRAKYVLASTILETTNNEKSKNKAMNLLKEACDQEYLPAMLKYGKLIHENEPDNALIIFKQIITIGGIKSIVSEAEYEVGKMYQTGEGGIKKSQKVAMKYFRQASRLGFEKAAALIEGSSVESA</sequence>
<dbReference type="InterPro" id="IPR050767">
    <property type="entry name" value="Sel1_AlgK"/>
</dbReference>
<evidence type="ECO:0000313" key="3">
    <source>
        <dbReference type="Proteomes" id="UP000179807"/>
    </source>
</evidence>
<dbReference type="PANTHER" id="PTHR11102">
    <property type="entry name" value="SEL-1-LIKE PROTEIN"/>
    <property type="match status" value="1"/>
</dbReference>
<dbReference type="EMBL" id="MLAK01000667">
    <property type="protein sequence ID" value="OHT08445.1"/>
    <property type="molecule type" value="Genomic_DNA"/>
</dbReference>
<evidence type="ECO:0000313" key="2">
    <source>
        <dbReference type="EMBL" id="OHT08445.1"/>
    </source>
</evidence>
<dbReference type="InterPro" id="IPR011990">
    <property type="entry name" value="TPR-like_helical_dom_sf"/>
</dbReference>
<dbReference type="AlphaFoldDB" id="A0A1J4KGJ1"/>
<dbReference type="SMART" id="SM00671">
    <property type="entry name" value="SEL1"/>
    <property type="match status" value="14"/>
</dbReference>
<accession>A0A1J4KGJ1</accession>
<dbReference type="InterPro" id="IPR006597">
    <property type="entry name" value="Sel1-like"/>
</dbReference>
<dbReference type="Proteomes" id="UP000179807">
    <property type="component" value="Unassembled WGS sequence"/>
</dbReference>
<dbReference type="Gene3D" id="1.25.40.10">
    <property type="entry name" value="Tetratricopeptide repeat domain"/>
    <property type="match status" value="5"/>
</dbReference>
<dbReference type="GeneID" id="94837627"/>
<keyword evidence="3" id="KW-1185">Reference proteome</keyword>
<evidence type="ECO:0008006" key="4">
    <source>
        <dbReference type="Google" id="ProtNLM"/>
    </source>
</evidence>
<dbReference type="PANTHER" id="PTHR11102:SF160">
    <property type="entry name" value="ERAD-ASSOCIATED E3 UBIQUITIN-PROTEIN LIGASE COMPONENT HRD3"/>
    <property type="match status" value="1"/>
</dbReference>
<dbReference type="SUPFAM" id="SSF81901">
    <property type="entry name" value="HCP-like"/>
    <property type="match status" value="5"/>
</dbReference>
<dbReference type="VEuPathDB" id="TrichDB:TRFO_23047"/>
<proteinExistence type="inferred from homology"/>
<name>A0A1J4KGJ1_9EUKA</name>
<evidence type="ECO:0000256" key="1">
    <source>
        <dbReference type="ARBA" id="ARBA00038101"/>
    </source>
</evidence>
<dbReference type="Pfam" id="PF08238">
    <property type="entry name" value="Sel1"/>
    <property type="match status" value="12"/>
</dbReference>
<gene>
    <name evidence="2" type="ORF">TRFO_23047</name>
</gene>